<keyword evidence="3" id="KW-0804">Transcription</keyword>
<evidence type="ECO:0000256" key="4">
    <source>
        <dbReference type="SAM" id="MobiDB-lite"/>
    </source>
</evidence>
<dbReference type="InterPro" id="IPR036390">
    <property type="entry name" value="WH_DNA-bd_sf"/>
</dbReference>
<dbReference type="PANTHER" id="PTHR33164">
    <property type="entry name" value="TRANSCRIPTIONAL REGULATOR, MARR FAMILY"/>
    <property type="match status" value="1"/>
</dbReference>
<dbReference type="PANTHER" id="PTHR33164:SF64">
    <property type="entry name" value="TRANSCRIPTIONAL REGULATOR SLYA"/>
    <property type="match status" value="1"/>
</dbReference>
<feature type="compositionally biased region" description="Polar residues" evidence="4">
    <location>
        <begin position="179"/>
        <end position="191"/>
    </location>
</feature>
<dbReference type="Proteomes" id="UP000295341">
    <property type="component" value="Unassembled WGS sequence"/>
</dbReference>
<dbReference type="GO" id="GO:0003677">
    <property type="term" value="F:DNA binding"/>
    <property type="evidence" value="ECO:0007669"/>
    <property type="project" value="UniProtKB-KW"/>
</dbReference>
<comment type="caution">
    <text evidence="6">The sequence shown here is derived from an EMBL/GenBank/DDBJ whole genome shotgun (WGS) entry which is preliminary data.</text>
</comment>
<evidence type="ECO:0000256" key="3">
    <source>
        <dbReference type="ARBA" id="ARBA00023163"/>
    </source>
</evidence>
<dbReference type="Pfam" id="PF12802">
    <property type="entry name" value="MarR_2"/>
    <property type="match status" value="1"/>
</dbReference>
<evidence type="ECO:0000313" key="6">
    <source>
        <dbReference type="EMBL" id="TDU24387.1"/>
    </source>
</evidence>
<dbReference type="CDD" id="cd00090">
    <property type="entry name" value="HTH_ARSR"/>
    <property type="match status" value="1"/>
</dbReference>
<dbReference type="InterPro" id="IPR011991">
    <property type="entry name" value="ArsR-like_HTH"/>
</dbReference>
<dbReference type="InterPro" id="IPR039422">
    <property type="entry name" value="MarR/SlyA-like"/>
</dbReference>
<dbReference type="PROSITE" id="PS01117">
    <property type="entry name" value="HTH_MARR_1"/>
    <property type="match status" value="1"/>
</dbReference>
<proteinExistence type="predicted"/>
<dbReference type="EMBL" id="SOBT01000012">
    <property type="protein sequence ID" value="TDU24387.1"/>
    <property type="molecule type" value="Genomic_DNA"/>
</dbReference>
<dbReference type="GO" id="GO:0003700">
    <property type="term" value="F:DNA-binding transcription factor activity"/>
    <property type="evidence" value="ECO:0007669"/>
    <property type="project" value="InterPro"/>
</dbReference>
<dbReference type="InterPro" id="IPR036388">
    <property type="entry name" value="WH-like_DNA-bd_sf"/>
</dbReference>
<accession>A0A4R7NTT0</accession>
<feature type="region of interest" description="Disordered" evidence="4">
    <location>
        <begin position="178"/>
        <end position="204"/>
    </location>
</feature>
<evidence type="ECO:0000313" key="7">
    <source>
        <dbReference type="Proteomes" id="UP000295341"/>
    </source>
</evidence>
<keyword evidence="7" id="KW-1185">Reference proteome</keyword>
<reference evidence="6 7" key="1">
    <citation type="submission" date="2019-03" db="EMBL/GenBank/DDBJ databases">
        <title>Genomic Encyclopedia of Type Strains, Phase IV (KMG-IV): sequencing the most valuable type-strain genomes for metagenomic binning, comparative biology and taxonomic classification.</title>
        <authorList>
            <person name="Goeker M."/>
        </authorList>
    </citation>
    <scope>NUCLEOTIDE SEQUENCE [LARGE SCALE GENOMIC DNA]</scope>
    <source>
        <strain evidence="6 7">DSM 26377</strain>
    </source>
</reference>
<name>A0A4R7NTT0_9GAMM</name>
<evidence type="ECO:0000256" key="1">
    <source>
        <dbReference type="ARBA" id="ARBA00023015"/>
    </source>
</evidence>
<dbReference type="InterPro" id="IPR000835">
    <property type="entry name" value="HTH_MarR-typ"/>
</dbReference>
<organism evidence="6 7">
    <name type="scientific">Panacagrimonas perspica</name>
    <dbReference type="NCBI Taxonomy" id="381431"/>
    <lineage>
        <taxon>Bacteria</taxon>
        <taxon>Pseudomonadati</taxon>
        <taxon>Pseudomonadota</taxon>
        <taxon>Gammaproteobacteria</taxon>
        <taxon>Nevskiales</taxon>
        <taxon>Nevskiaceae</taxon>
        <taxon>Panacagrimonas</taxon>
    </lineage>
</organism>
<evidence type="ECO:0000259" key="5">
    <source>
        <dbReference type="PROSITE" id="PS50995"/>
    </source>
</evidence>
<dbReference type="SMART" id="SM00347">
    <property type="entry name" value="HTH_MARR"/>
    <property type="match status" value="1"/>
</dbReference>
<protein>
    <submittedName>
        <fullName evidence="6">MarR family transcriptional regulator for hemolysin</fullName>
    </submittedName>
</protein>
<dbReference type="PRINTS" id="PR00598">
    <property type="entry name" value="HTHMARR"/>
</dbReference>
<sequence length="204" mass="22803">MISLLTYCQGTYPTGWHVNPTVPELQRKFLSLLPRNYWLLRNVIDARMEPMGLSSAQWRPLLLLDGASGPMTQVQIARALGLESPTVVRLLDRLVEKGWVHRRNCPGDRRAYHVELTAAARALCADIEKVLTELRASVLAAFSRAELMEAVGLMERIQERMATLDDAGHSVQGKADAVSLSSAVTAPSNRMRTARQRRRIEKTS</sequence>
<feature type="domain" description="HTH marR-type" evidence="5">
    <location>
        <begin position="26"/>
        <end position="159"/>
    </location>
</feature>
<dbReference type="AlphaFoldDB" id="A0A4R7NTT0"/>
<evidence type="ECO:0000256" key="2">
    <source>
        <dbReference type="ARBA" id="ARBA00023125"/>
    </source>
</evidence>
<feature type="compositionally biased region" description="Basic residues" evidence="4">
    <location>
        <begin position="192"/>
        <end position="204"/>
    </location>
</feature>
<dbReference type="GO" id="GO:0006950">
    <property type="term" value="P:response to stress"/>
    <property type="evidence" value="ECO:0007669"/>
    <property type="project" value="TreeGrafter"/>
</dbReference>
<dbReference type="PROSITE" id="PS50995">
    <property type="entry name" value="HTH_MARR_2"/>
    <property type="match status" value="1"/>
</dbReference>
<dbReference type="InterPro" id="IPR023187">
    <property type="entry name" value="Tscrpt_reg_MarR-type_CS"/>
</dbReference>
<dbReference type="OrthoDB" id="8907575at2"/>
<dbReference type="Gene3D" id="1.10.10.10">
    <property type="entry name" value="Winged helix-like DNA-binding domain superfamily/Winged helix DNA-binding domain"/>
    <property type="match status" value="1"/>
</dbReference>
<keyword evidence="2" id="KW-0238">DNA-binding</keyword>
<dbReference type="SUPFAM" id="SSF46785">
    <property type="entry name" value="Winged helix' DNA-binding domain"/>
    <property type="match status" value="1"/>
</dbReference>
<keyword evidence="1" id="KW-0805">Transcription regulation</keyword>
<gene>
    <name evidence="6" type="ORF">DFR24_4655</name>
</gene>